<evidence type="ECO:0000313" key="1">
    <source>
        <dbReference type="EMBL" id="CAL1394155.1"/>
    </source>
</evidence>
<dbReference type="Proteomes" id="UP001497516">
    <property type="component" value="Chromosome 6"/>
</dbReference>
<protein>
    <submittedName>
        <fullName evidence="1">Uncharacterized protein</fullName>
    </submittedName>
</protein>
<organism evidence="1 2">
    <name type="scientific">Linum trigynum</name>
    <dbReference type="NCBI Taxonomy" id="586398"/>
    <lineage>
        <taxon>Eukaryota</taxon>
        <taxon>Viridiplantae</taxon>
        <taxon>Streptophyta</taxon>
        <taxon>Embryophyta</taxon>
        <taxon>Tracheophyta</taxon>
        <taxon>Spermatophyta</taxon>
        <taxon>Magnoliopsida</taxon>
        <taxon>eudicotyledons</taxon>
        <taxon>Gunneridae</taxon>
        <taxon>Pentapetalae</taxon>
        <taxon>rosids</taxon>
        <taxon>fabids</taxon>
        <taxon>Malpighiales</taxon>
        <taxon>Linaceae</taxon>
        <taxon>Linum</taxon>
    </lineage>
</organism>
<proteinExistence type="predicted"/>
<gene>
    <name evidence="1" type="ORF">LTRI10_LOCUS34675</name>
</gene>
<evidence type="ECO:0000313" key="2">
    <source>
        <dbReference type="Proteomes" id="UP001497516"/>
    </source>
</evidence>
<accession>A0AAV2F7H7</accession>
<keyword evidence="2" id="KW-1185">Reference proteome</keyword>
<dbReference type="AlphaFoldDB" id="A0AAV2F7H7"/>
<dbReference type="EMBL" id="OZ034819">
    <property type="protein sequence ID" value="CAL1394155.1"/>
    <property type="molecule type" value="Genomic_DNA"/>
</dbReference>
<name>A0AAV2F7H7_9ROSI</name>
<sequence>MCVNILNFVPAIDNKDGITSIPYATLVTTFLKKAGVELATYPSSGGISVYHPVAAIIEDLRDPVQDDQQ</sequence>
<reference evidence="1 2" key="1">
    <citation type="submission" date="2024-04" db="EMBL/GenBank/DDBJ databases">
        <authorList>
            <person name="Fracassetti M."/>
        </authorList>
    </citation>
    <scope>NUCLEOTIDE SEQUENCE [LARGE SCALE GENOMIC DNA]</scope>
</reference>